<keyword evidence="3 7" id="KW-0808">Transferase</keyword>
<dbReference type="PANTHER" id="PTHR30589:SF0">
    <property type="entry name" value="PHOSPHATIDYLGLYCEROL--PROLIPOPROTEIN DIACYLGLYCERYL TRANSFERASE"/>
    <property type="match status" value="1"/>
</dbReference>
<dbReference type="GO" id="GO:0042158">
    <property type="term" value="P:lipoprotein biosynthetic process"/>
    <property type="evidence" value="ECO:0007669"/>
    <property type="project" value="UniProtKB-UniRule"/>
</dbReference>
<comment type="pathway">
    <text evidence="7">Protein modification; lipoprotein biosynthesis (diacylglyceryl transfer).</text>
</comment>
<feature type="transmembrane region" description="Helical" evidence="7">
    <location>
        <begin position="57"/>
        <end position="76"/>
    </location>
</feature>
<keyword evidence="9" id="KW-1185">Reference proteome</keyword>
<evidence type="ECO:0000256" key="5">
    <source>
        <dbReference type="ARBA" id="ARBA00022989"/>
    </source>
</evidence>
<name>A0A5C0UHM0_9RICK</name>
<feature type="binding site" evidence="7">
    <location>
        <position position="140"/>
    </location>
    <ligand>
        <name>a 1,2-diacyl-sn-glycero-3-phospho-(1'-sn-glycerol)</name>
        <dbReference type="ChEBI" id="CHEBI:64716"/>
    </ligand>
</feature>
<dbReference type="PROSITE" id="PS01311">
    <property type="entry name" value="LGT"/>
    <property type="match status" value="1"/>
</dbReference>
<dbReference type="UniPathway" id="UPA00664"/>
<comment type="similarity">
    <text evidence="1 7">Belongs to the Lgt family.</text>
</comment>
<gene>
    <name evidence="7 8" type="primary">lgt</name>
    <name evidence="8" type="ORF">FZC37_01615</name>
</gene>
<dbReference type="HAMAP" id="MF_01147">
    <property type="entry name" value="Lgt"/>
    <property type="match status" value="1"/>
</dbReference>
<comment type="function">
    <text evidence="7">Catalyzes the transfer of the diacylglyceryl group from phosphatidylglycerol to the sulfhydryl group of the N-terminal cysteine of a prolipoprotein, the first step in the formation of mature lipoproteins.</text>
</comment>
<keyword evidence="8" id="KW-0449">Lipoprotein</keyword>
<feature type="transmembrane region" description="Helical" evidence="7">
    <location>
        <begin position="173"/>
        <end position="191"/>
    </location>
</feature>
<feature type="transmembrane region" description="Helical" evidence="7">
    <location>
        <begin position="233"/>
        <end position="254"/>
    </location>
</feature>
<sequence length="263" mass="29989">MSFHAPNIDPVILQLGPLTVKWYSMAYLIGILAILKNSKTIVKNFSLSDKYLRIEELLLPIIVGMILGGRIFYVLIYNLDFYMQYPAEILYIHKGGMSFFGGLTGAVVTIFAFSNKHNLSTRRICDIISLNVPIGIFFGRIANFINKELYGKVTDLPWGVVFFQDQPRHPSQLYEAFLEGIVLFFILRYFAYKKKSMLYKGKTTGIALIVYSIARFIAELFREIDIEFIYGNLHVTAGQLFTILTLCIGCILIAKSCNKKDKM</sequence>
<dbReference type="KEGG" id="snay:FZC37_01615"/>
<dbReference type="EC" id="2.5.1.145" evidence="7"/>
<dbReference type="NCBIfam" id="TIGR00544">
    <property type="entry name" value="lgt"/>
    <property type="match status" value="1"/>
</dbReference>
<feature type="transmembrane region" description="Helical" evidence="7">
    <location>
        <begin position="203"/>
        <end position="221"/>
    </location>
</feature>
<reference evidence="8 9" key="1">
    <citation type="submission" date="2019-08" db="EMBL/GenBank/DDBJ databases">
        <title>Highly reduced genomes of protist endosymbionts show evolutionary convergence.</title>
        <authorList>
            <person name="George E."/>
            <person name="Husnik F."/>
            <person name="Tashyreva D."/>
            <person name="Prokopchuk G."/>
            <person name="Horak A."/>
            <person name="Kwong W.K."/>
            <person name="Lukes J."/>
            <person name="Keeling P.J."/>
        </authorList>
    </citation>
    <scope>NUCLEOTIDE SEQUENCE [LARGE SCALE GENOMIC DNA]</scope>
    <source>
        <strain evidence="8">1621</strain>
    </source>
</reference>
<organism evidence="8 9">
    <name type="scientific">Candidatus Sneabacter namystus</name>
    <dbReference type="NCBI Taxonomy" id="2601646"/>
    <lineage>
        <taxon>Bacteria</taxon>
        <taxon>Pseudomonadati</taxon>
        <taxon>Pseudomonadota</taxon>
        <taxon>Alphaproteobacteria</taxon>
        <taxon>Rickettsiales</taxon>
        <taxon>Rickettsiaceae</taxon>
        <taxon>Rickettsieae</taxon>
        <taxon>Candidatus Sneabacter</taxon>
    </lineage>
</organism>
<dbReference type="Pfam" id="PF01790">
    <property type="entry name" value="LGT"/>
    <property type="match status" value="1"/>
</dbReference>
<accession>A0A5C0UHM0</accession>
<dbReference type="AlphaFoldDB" id="A0A5C0UHM0"/>
<dbReference type="GO" id="GO:0005886">
    <property type="term" value="C:plasma membrane"/>
    <property type="evidence" value="ECO:0007669"/>
    <property type="project" value="UniProtKB-SubCell"/>
</dbReference>
<evidence type="ECO:0000256" key="4">
    <source>
        <dbReference type="ARBA" id="ARBA00022692"/>
    </source>
</evidence>
<dbReference type="GO" id="GO:0008961">
    <property type="term" value="F:phosphatidylglycerol-prolipoprotein diacylglyceryl transferase activity"/>
    <property type="evidence" value="ECO:0007669"/>
    <property type="project" value="UniProtKB-UniRule"/>
</dbReference>
<dbReference type="RefSeq" id="WP_148951989.1">
    <property type="nucleotide sequence ID" value="NZ_CP043312.1"/>
</dbReference>
<evidence type="ECO:0000256" key="7">
    <source>
        <dbReference type="HAMAP-Rule" id="MF_01147"/>
    </source>
</evidence>
<comment type="catalytic activity">
    <reaction evidence="7">
        <text>L-cysteinyl-[prolipoprotein] + a 1,2-diacyl-sn-glycero-3-phospho-(1'-sn-glycerol) = an S-1,2-diacyl-sn-glyceryl-L-cysteinyl-[prolipoprotein] + sn-glycerol 1-phosphate + H(+)</text>
        <dbReference type="Rhea" id="RHEA:56712"/>
        <dbReference type="Rhea" id="RHEA-COMP:14679"/>
        <dbReference type="Rhea" id="RHEA-COMP:14680"/>
        <dbReference type="ChEBI" id="CHEBI:15378"/>
        <dbReference type="ChEBI" id="CHEBI:29950"/>
        <dbReference type="ChEBI" id="CHEBI:57685"/>
        <dbReference type="ChEBI" id="CHEBI:64716"/>
        <dbReference type="ChEBI" id="CHEBI:140658"/>
        <dbReference type="EC" id="2.5.1.145"/>
    </reaction>
</comment>
<keyword evidence="5 7" id="KW-1133">Transmembrane helix</keyword>
<evidence type="ECO:0000256" key="2">
    <source>
        <dbReference type="ARBA" id="ARBA00022475"/>
    </source>
</evidence>
<protein>
    <recommendedName>
        <fullName evidence="7">Phosphatidylglycerol--prolipoprotein diacylglyceryl transferase</fullName>
        <ecNumber evidence="7">2.5.1.145</ecNumber>
    </recommendedName>
</protein>
<keyword evidence="2 7" id="KW-1003">Cell membrane</keyword>
<evidence type="ECO:0000313" key="9">
    <source>
        <dbReference type="Proteomes" id="UP000323844"/>
    </source>
</evidence>
<proteinExistence type="inferred from homology"/>
<evidence type="ECO:0000256" key="6">
    <source>
        <dbReference type="ARBA" id="ARBA00023136"/>
    </source>
</evidence>
<dbReference type="InterPro" id="IPR001640">
    <property type="entry name" value="Lgt"/>
</dbReference>
<dbReference type="OrthoDB" id="871140at2"/>
<feature type="transmembrane region" description="Helical" evidence="7">
    <location>
        <begin position="127"/>
        <end position="145"/>
    </location>
</feature>
<evidence type="ECO:0000256" key="3">
    <source>
        <dbReference type="ARBA" id="ARBA00022679"/>
    </source>
</evidence>
<evidence type="ECO:0000313" key="8">
    <source>
        <dbReference type="EMBL" id="QEK39628.1"/>
    </source>
</evidence>
<dbReference type="EMBL" id="CP043312">
    <property type="protein sequence ID" value="QEK39628.1"/>
    <property type="molecule type" value="Genomic_DNA"/>
</dbReference>
<keyword evidence="6 7" id="KW-0472">Membrane</keyword>
<comment type="subcellular location">
    <subcellularLocation>
        <location evidence="7">Cell membrane</location>
        <topology evidence="7">Multi-pass membrane protein</topology>
    </subcellularLocation>
</comment>
<feature type="transmembrane region" description="Helical" evidence="7">
    <location>
        <begin position="96"/>
        <end position="115"/>
    </location>
</feature>
<feature type="transmembrane region" description="Helical" evidence="7">
    <location>
        <begin position="20"/>
        <end position="36"/>
    </location>
</feature>
<evidence type="ECO:0000256" key="1">
    <source>
        <dbReference type="ARBA" id="ARBA00007150"/>
    </source>
</evidence>
<dbReference type="PANTHER" id="PTHR30589">
    <property type="entry name" value="PROLIPOPROTEIN DIACYLGLYCERYL TRANSFERASE"/>
    <property type="match status" value="1"/>
</dbReference>
<dbReference type="Proteomes" id="UP000323844">
    <property type="component" value="Chromosome"/>
</dbReference>
<keyword evidence="4 7" id="KW-0812">Transmembrane</keyword>